<dbReference type="InterPro" id="IPR036179">
    <property type="entry name" value="Ig-like_dom_sf"/>
</dbReference>
<organism evidence="1 3">
    <name type="scientific">Didymodactylos carnosus</name>
    <dbReference type="NCBI Taxonomy" id="1234261"/>
    <lineage>
        <taxon>Eukaryota</taxon>
        <taxon>Metazoa</taxon>
        <taxon>Spiralia</taxon>
        <taxon>Gnathifera</taxon>
        <taxon>Rotifera</taxon>
        <taxon>Eurotatoria</taxon>
        <taxon>Bdelloidea</taxon>
        <taxon>Philodinida</taxon>
        <taxon>Philodinidae</taxon>
        <taxon>Didymodactylos</taxon>
    </lineage>
</organism>
<dbReference type="SUPFAM" id="SSF48726">
    <property type="entry name" value="Immunoglobulin"/>
    <property type="match status" value="1"/>
</dbReference>
<proteinExistence type="predicted"/>
<sequence>MSVCLLTYVKGLEHKDSLVGVSEVPKFVIRGNQLTINYVDETDNGKYTCHAYNDYDKRGQKAEYILLLSTNGVHVDTSQFEQNKLIELRFDPLRREHFGSYSCMAKNMVDTTFVIAIAPIYVGPNTQVVSSVSDYRAPVIQWIKMTRSVQQPESRTLASDIDQGVSDISTKQIGPTLWETTLSVKAFN</sequence>
<evidence type="ECO:0000313" key="2">
    <source>
        <dbReference type="EMBL" id="CAF4421664.1"/>
    </source>
</evidence>
<comment type="caution">
    <text evidence="1">The sequence shown here is derived from an EMBL/GenBank/DDBJ whole genome shotgun (WGS) entry which is preliminary data.</text>
</comment>
<dbReference type="Gene3D" id="2.60.40.10">
    <property type="entry name" value="Immunoglobulins"/>
    <property type="match status" value="1"/>
</dbReference>
<keyword evidence="3" id="KW-1185">Reference proteome</keyword>
<name>A0A815XPU2_9BILA</name>
<dbReference type="Proteomes" id="UP000681722">
    <property type="component" value="Unassembled WGS sequence"/>
</dbReference>
<dbReference type="OrthoDB" id="10028801at2759"/>
<dbReference type="AlphaFoldDB" id="A0A815XPU2"/>
<evidence type="ECO:0000313" key="1">
    <source>
        <dbReference type="EMBL" id="CAF1560270.1"/>
    </source>
</evidence>
<dbReference type="EMBL" id="CAJNOQ010028292">
    <property type="protein sequence ID" value="CAF1560270.1"/>
    <property type="molecule type" value="Genomic_DNA"/>
</dbReference>
<reference evidence="1" key="1">
    <citation type="submission" date="2021-02" db="EMBL/GenBank/DDBJ databases">
        <authorList>
            <person name="Nowell W R."/>
        </authorList>
    </citation>
    <scope>NUCLEOTIDE SEQUENCE</scope>
</reference>
<protein>
    <recommendedName>
        <fullName evidence="4">Ig-like domain-containing protein</fullName>
    </recommendedName>
</protein>
<dbReference type="Proteomes" id="UP000663829">
    <property type="component" value="Unassembled WGS sequence"/>
</dbReference>
<evidence type="ECO:0008006" key="4">
    <source>
        <dbReference type="Google" id="ProtNLM"/>
    </source>
</evidence>
<dbReference type="InterPro" id="IPR013783">
    <property type="entry name" value="Ig-like_fold"/>
</dbReference>
<dbReference type="EMBL" id="CAJOBC010094034">
    <property type="protein sequence ID" value="CAF4421664.1"/>
    <property type="molecule type" value="Genomic_DNA"/>
</dbReference>
<accession>A0A815XPU2</accession>
<evidence type="ECO:0000313" key="3">
    <source>
        <dbReference type="Proteomes" id="UP000663829"/>
    </source>
</evidence>
<gene>
    <name evidence="1" type="ORF">GPM918_LOCUS39721</name>
    <name evidence="2" type="ORF">SRO942_LOCUS40615</name>
</gene>